<name>A0A7L4ZET5_9FLAO</name>
<proteinExistence type="predicted"/>
<dbReference type="Gene3D" id="2.60.40.10">
    <property type="entry name" value="Immunoglobulins"/>
    <property type="match status" value="1"/>
</dbReference>
<dbReference type="Proteomes" id="UP000464657">
    <property type="component" value="Chromosome"/>
</dbReference>
<sequence>MKHKIILLLFIVFNISYSFSQGEANIWYFGENAGLDFNSGTPVAITDGQIDTLEGCATISNAAGQLLFYTDGITVWDVNHNIMPNGTGLQGDPSSSQSGIIVPYPNDPDKYYVFCVDDNFSQGGLYYSIVDLTLNGGTGDIVAGQKNILLLQRSAEKIAAISDDGDGFWVISYAGQTGNESNFTTYHSFRVTTTGIDTNSVTSTYPNCASSDGRGYLKISPDSQNVVNCNQNLNHVCLHRFDNLTGIVSPEQEQLPTINSPYCAEFSANSEKLYVSSGSVSTSTAYLFQYNLTAADVPNSRAQIHVESQERGALQLATDGKIYYARSDRTYVGVINNPEADGVACNYVNQGVDLNGQMCKQGLPPFIQSFFNVGIQTTGTCFGDATEFTVNSNEAIVSILWDFGDGNTSTQENPSHTYAAPGDYSIVVIVSSLSETITRTREITIYAVPVENTITDIIVCDDVSNNGIETVDLSTKNAEALLGQPAGSSFDVSYYATMDDAINETNLLPIMYTSTSNMQEIFVKVFNVNNPDCYAVSSFMIIINTAPTAETIDDVSVCDNLNDNQEFVNLAQQNSNVLGTQDASGFDVYYYETLTDAENDANRLPYNYLLQNPMQSIFARKENSQNTTCFNVTEFLIQLQTQYTANSVNDLIVCDDVSNDGFELFNLNVQNDFISGSQTGNFTIKYYTSQVDADADTNQIAASFSNETNPQEIFVRIENDDATNCFDTTSFFIEVKEVPNVNTDEIIMYLCSNESVTISADAGFDEYLWNTGETSTSITVTEAGIYTVLITTNYASSPAVSCSNTQTIRVIESDEAVITAIEIQDWTLNNNQIEIIAEGIGDYEYSVDGFNYQDSPIFTNLEAGNLIVYVRDKNGCGVVGKEISLLFYPNFFTPNNDGYNDYWQIISSEYELDLRIYIFNRFGKLLKILKPESEGWDGMYNGRKVPSSDYWFMVERPSNNQTYKGHFTLKR</sequence>
<dbReference type="Pfam" id="PF13585">
    <property type="entry name" value="CHU_C"/>
    <property type="match status" value="1"/>
</dbReference>
<dbReference type="NCBIfam" id="TIGR04131">
    <property type="entry name" value="Bac_Flav_CTERM"/>
    <property type="match status" value="1"/>
</dbReference>
<dbReference type="CDD" id="cd00146">
    <property type="entry name" value="PKD"/>
    <property type="match status" value="1"/>
</dbReference>
<dbReference type="OrthoDB" id="9765926at2"/>
<dbReference type="InterPro" id="IPR035986">
    <property type="entry name" value="PKD_dom_sf"/>
</dbReference>
<reference evidence="2 3" key="1">
    <citation type="journal article" date="2013" name="Int. J. Syst. Evol. Microbiol.">
        <title>Kordia antarctica sp. nov., isolated from Antarctic seawater.</title>
        <authorList>
            <person name="Baek K."/>
            <person name="Choi A."/>
            <person name="Kang I."/>
            <person name="Lee K."/>
            <person name="Cho J.C."/>
        </authorList>
    </citation>
    <scope>NUCLEOTIDE SEQUENCE [LARGE SCALE GENOMIC DNA]</scope>
    <source>
        <strain evidence="2 3">IMCC3317</strain>
    </source>
</reference>
<dbReference type="SUPFAM" id="SSF50974">
    <property type="entry name" value="Nitrous oxide reductase, N-terminal domain"/>
    <property type="match status" value="1"/>
</dbReference>
<dbReference type="InterPro" id="IPR013783">
    <property type="entry name" value="Ig-like_fold"/>
</dbReference>
<evidence type="ECO:0000259" key="1">
    <source>
        <dbReference type="PROSITE" id="PS50093"/>
    </source>
</evidence>
<protein>
    <submittedName>
        <fullName evidence="2">Microbial collagenase</fullName>
        <ecNumber evidence="2">3.4.24.3</ecNumber>
    </submittedName>
</protein>
<evidence type="ECO:0000313" key="3">
    <source>
        <dbReference type="Proteomes" id="UP000464657"/>
    </source>
</evidence>
<dbReference type="KEGG" id="kan:IMCC3317_03170"/>
<dbReference type="RefSeq" id="WP_160127750.1">
    <property type="nucleotide sequence ID" value="NZ_CP019288.1"/>
</dbReference>
<keyword evidence="2" id="KW-0378">Hydrolase</keyword>
<dbReference type="Pfam" id="PF18911">
    <property type="entry name" value="PKD_4"/>
    <property type="match status" value="1"/>
</dbReference>
<gene>
    <name evidence="2" type="ORF">IMCC3317_03170</name>
</gene>
<dbReference type="EMBL" id="CP019288">
    <property type="protein sequence ID" value="QHI34971.1"/>
    <property type="molecule type" value="Genomic_DNA"/>
</dbReference>
<dbReference type="InterPro" id="IPR011045">
    <property type="entry name" value="N2O_reductase_N"/>
</dbReference>
<organism evidence="2 3">
    <name type="scientific">Kordia antarctica</name>
    <dbReference type="NCBI Taxonomy" id="1218801"/>
    <lineage>
        <taxon>Bacteria</taxon>
        <taxon>Pseudomonadati</taxon>
        <taxon>Bacteroidota</taxon>
        <taxon>Flavobacteriia</taxon>
        <taxon>Flavobacteriales</taxon>
        <taxon>Flavobacteriaceae</taxon>
        <taxon>Kordia</taxon>
    </lineage>
</organism>
<dbReference type="AlphaFoldDB" id="A0A7L4ZET5"/>
<evidence type="ECO:0000313" key="2">
    <source>
        <dbReference type="EMBL" id="QHI34971.1"/>
    </source>
</evidence>
<dbReference type="InterPro" id="IPR022409">
    <property type="entry name" value="PKD/Chitinase_dom"/>
</dbReference>
<dbReference type="GO" id="GO:0004222">
    <property type="term" value="F:metalloendopeptidase activity"/>
    <property type="evidence" value="ECO:0007669"/>
    <property type="project" value="UniProtKB-EC"/>
</dbReference>
<dbReference type="EC" id="3.4.24.3" evidence="2"/>
<feature type="domain" description="PKD" evidence="1">
    <location>
        <begin position="388"/>
        <end position="445"/>
    </location>
</feature>
<dbReference type="SMART" id="SM00089">
    <property type="entry name" value="PKD"/>
    <property type="match status" value="2"/>
</dbReference>
<accession>A0A7L4ZET5</accession>
<dbReference type="PROSITE" id="PS50093">
    <property type="entry name" value="PKD"/>
    <property type="match status" value="1"/>
</dbReference>
<dbReference type="InterPro" id="IPR000601">
    <property type="entry name" value="PKD_dom"/>
</dbReference>
<keyword evidence="3" id="KW-1185">Reference proteome</keyword>
<dbReference type="InterPro" id="IPR026341">
    <property type="entry name" value="T9SS_type_B"/>
</dbReference>
<dbReference type="SUPFAM" id="SSF49299">
    <property type="entry name" value="PKD domain"/>
    <property type="match status" value="1"/>
</dbReference>